<keyword evidence="8" id="KW-1185">Reference proteome</keyword>
<evidence type="ECO:0000256" key="4">
    <source>
        <dbReference type="SAM" id="Phobius"/>
    </source>
</evidence>
<keyword evidence="1" id="KW-0808">Transferase</keyword>
<gene>
    <name evidence="7" type="ORF">I2H31_14755</name>
</gene>
<keyword evidence="3" id="KW-0902">Two-component regulatory system</keyword>
<feature type="domain" description="Histidine kinase/HSP90-like ATPase" evidence="5">
    <location>
        <begin position="599"/>
        <end position="681"/>
    </location>
</feature>
<dbReference type="Proteomes" id="UP000618931">
    <property type="component" value="Unassembled WGS sequence"/>
</dbReference>
<evidence type="ECO:0000259" key="6">
    <source>
        <dbReference type="Pfam" id="PF07730"/>
    </source>
</evidence>
<dbReference type="SUPFAM" id="SSF55874">
    <property type="entry name" value="ATPase domain of HSP90 chaperone/DNA topoisomerase II/histidine kinase"/>
    <property type="match status" value="1"/>
</dbReference>
<keyword evidence="4" id="KW-1133">Transmembrane helix</keyword>
<sequence length="685" mass="74316">MRIPSFIRRVVLPAGLLAGAGLVPARVAARPLPPLPDSLRPAAATARTPAARLALYLRAAAAYATAIDSAGTAAYAHAAETLARGRADSAAVGRTLSLRGFVLVQQGSPAAAAPLLHRAEPLLRTARLAWRADNHNYLAWLLGDTNQPGAALAYLRRAYAEYGRLSDQAAQANLSGTATVVYLYQGRPDSAAFVLLRAARQQHRLGRADDEANTLGSLATVLHQMGRLPEADRYARQALAALQRLGNEDNQAPVYQTLGNIAWARHRPAEAVPYYRETIRRLRRQHQEGNLTPCYGSIAGAFSDLGRGDSAIYYQTLALRLCQQLGQSTQAAIEMSSLAYIYLHQHRLAEAEHWAQASLAAQGTKRLQGSRAVAVLEKVAEARGDFREALRREHQLRKLDEASFKRQSEETVQQERARFETDRAEQQVALLTARARVLAQTQELAQLRSRQQLVGIGVLVALAGALGGWLFWRYRQRQAARLLARDQELRQRLAADLHDDVGALLTQISLQSNLLSETAAAPAQTLERLNRLSETSRRAARQMADVVWGLHTAAAGLPEVLVHMRDHAHEVLEPAGLAVDFAVTDEAAALRPGAAVCQHLYLIFKEALHNVVKHAPEATRVTIRLSALRGQLCLSVRDNAPGPAQTARAGGQGMGSMRQRAASVGGTLEVQPEAHGFGVVACLPG</sequence>
<dbReference type="Gene3D" id="1.20.5.1930">
    <property type="match status" value="1"/>
</dbReference>
<dbReference type="EMBL" id="JADQDM010000007">
    <property type="protein sequence ID" value="MBF9222364.1"/>
    <property type="molecule type" value="Genomic_DNA"/>
</dbReference>
<evidence type="ECO:0000313" key="7">
    <source>
        <dbReference type="EMBL" id="MBF9222364.1"/>
    </source>
</evidence>
<dbReference type="CDD" id="cd16917">
    <property type="entry name" value="HATPase_UhpB-NarQ-NarX-like"/>
    <property type="match status" value="1"/>
</dbReference>
<reference evidence="7 8" key="1">
    <citation type="submission" date="2020-11" db="EMBL/GenBank/DDBJ databases">
        <authorList>
            <person name="Kim M.K."/>
        </authorList>
    </citation>
    <scope>NUCLEOTIDE SEQUENCE [LARGE SCALE GENOMIC DNA]</scope>
    <source>
        <strain evidence="7 8">BT662</strain>
    </source>
</reference>
<feature type="transmembrane region" description="Helical" evidence="4">
    <location>
        <begin position="453"/>
        <end position="472"/>
    </location>
</feature>
<evidence type="ECO:0000256" key="3">
    <source>
        <dbReference type="ARBA" id="ARBA00023012"/>
    </source>
</evidence>
<dbReference type="Gene3D" id="3.30.565.10">
    <property type="entry name" value="Histidine kinase-like ATPase, C-terminal domain"/>
    <property type="match status" value="1"/>
</dbReference>
<dbReference type="Gene3D" id="1.25.40.10">
    <property type="entry name" value="Tetratricopeptide repeat domain"/>
    <property type="match status" value="1"/>
</dbReference>
<comment type="caution">
    <text evidence="7">The sequence shown here is derived from an EMBL/GenBank/DDBJ whole genome shotgun (WGS) entry which is preliminary data.</text>
</comment>
<name>A0ABS0I652_9BACT</name>
<dbReference type="PANTHER" id="PTHR24421">
    <property type="entry name" value="NITRATE/NITRITE SENSOR PROTEIN NARX-RELATED"/>
    <property type="match status" value="1"/>
</dbReference>
<dbReference type="InterPro" id="IPR011712">
    <property type="entry name" value="Sig_transdc_His_kin_sub3_dim/P"/>
</dbReference>
<evidence type="ECO:0000259" key="5">
    <source>
        <dbReference type="Pfam" id="PF02518"/>
    </source>
</evidence>
<dbReference type="InterPro" id="IPR019734">
    <property type="entry name" value="TPR_rpt"/>
</dbReference>
<keyword evidence="4" id="KW-0812">Transmembrane</keyword>
<accession>A0ABS0I652</accession>
<proteinExistence type="predicted"/>
<dbReference type="SMART" id="SM00028">
    <property type="entry name" value="TPR"/>
    <property type="match status" value="4"/>
</dbReference>
<feature type="domain" description="Signal transduction histidine kinase subgroup 3 dimerisation and phosphoacceptor" evidence="6">
    <location>
        <begin position="490"/>
        <end position="553"/>
    </location>
</feature>
<keyword evidence="4" id="KW-0472">Membrane</keyword>
<dbReference type="Pfam" id="PF07730">
    <property type="entry name" value="HisKA_3"/>
    <property type="match status" value="1"/>
</dbReference>
<dbReference type="Pfam" id="PF02518">
    <property type="entry name" value="HATPase_c"/>
    <property type="match status" value="1"/>
</dbReference>
<keyword evidence="2" id="KW-0418">Kinase</keyword>
<evidence type="ECO:0000313" key="8">
    <source>
        <dbReference type="Proteomes" id="UP000618931"/>
    </source>
</evidence>
<dbReference type="InterPro" id="IPR036890">
    <property type="entry name" value="HATPase_C_sf"/>
</dbReference>
<organism evidence="7 8">
    <name type="scientific">Hymenobacter ruricola</name>
    <dbReference type="NCBI Taxonomy" id="2791023"/>
    <lineage>
        <taxon>Bacteria</taxon>
        <taxon>Pseudomonadati</taxon>
        <taxon>Bacteroidota</taxon>
        <taxon>Cytophagia</taxon>
        <taxon>Cytophagales</taxon>
        <taxon>Hymenobacteraceae</taxon>
        <taxon>Hymenobacter</taxon>
    </lineage>
</organism>
<dbReference type="InterPro" id="IPR011990">
    <property type="entry name" value="TPR-like_helical_dom_sf"/>
</dbReference>
<dbReference type="InterPro" id="IPR050482">
    <property type="entry name" value="Sensor_HK_TwoCompSys"/>
</dbReference>
<evidence type="ECO:0000256" key="2">
    <source>
        <dbReference type="ARBA" id="ARBA00022777"/>
    </source>
</evidence>
<protein>
    <submittedName>
        <fullName evidence="7">Tetratricopeptide repeat protein</fullName>
    </submittedName>
</protein>
<dbReference type="SUPFAM" id="SSF48452">
    <property type="entry name" value="TPR-like"/>
    <property type="match status" value="1"/>
</dbReference>
<dbReference type="InterPro" id="IPR003594">
    <property type="entry name" value="HATPase_dom"/>
</dbReference>
<dbReference type="Pfam" id="PF13424">
    <property type="entry name" value="TPR_12"/>
    <property type="match status" value="1"/>
</dbReference>
<evidence type="ECO:0000256" key="1">
    <source>
        <dbReference type="ARBA" id="ARBA00022679"/>
    </source>
</evidence>
<dbReference type="RefSeq" id="WP_196293808.1">
    <property type="nucleotide sequence ID" value="NZ_JADQDM010000007.1"/>
</dbReference>